<reference evidence="2" key="2">
    <citation type="journal article" date="2023" name="IMA Fungus">
        <title>Comparative genomic study of the Penicillium genus elucidates a diverse pangenome and 15 lateral gene transfer events.</title>
        <authorList>
            <person name="Petersen C."/>
            <person name="Sorensen T."/>
            <person name="Nielsen M.R."/>
            <person name="Sondergaard T.E."/>
            <person name="Sorensen J.L."/>
            <person name="Fitzpatrick D.A."/>
            <person name="Frisvad J.C."/>
            <person name="Nielsen K.L."/>
        </authorList>
    </citation>
    <scope>NUCLEOTIDE SEQUENCE</scope>
    <source>
        <strain evidence="2">IBT 29677</strain>
    </source>
</reference>
<reference evidence="2" key="1">
    <citation type="submission" date="2022-12" db="EMBL/GenBank/DDBJ databases">
        <authorList>
            <person name="Petersen C."/>
        </authorList>
    </citation>
    <scope>NUCLEOTIDE SEQUENCE</scope>
    <source>
        <strain evidence="2">IBT 29677</strain>
    </source>
</reference>
<dbReference type="RefSeq" id="XP_056486968.1">
    <property type="nucleotide sequence ID" value="XM_056631417.1"/>
</dbReference>
<evidence type="ECO:0000313" key="3">
    <source>
        <dbReference type="Proteomes" id="UP001147747"/>
    </source>
</evidence>
<evidence type="ECO:0000313" key="2">
    <source>
        <dbReference type="EMBL" id="KAJ5391290.1"/>
    </source>
</evidence>
<feature type="transmembrane region" description="Helical" evidence="1">
    <location>
        <begin position="290"/>
        <end position="310"/>
    </location>
</feature>
<gene>
    <name evidence="2" type="ORF">N7509_006780</name>
</gene>
<keyword evidence="1" id="KW-0472">Membrane</keyword>
<dbReference type="EMBL" id="JAPZBU010000008">
    <property type="protein sequence ID" value="KAJ5391290.1"/>
    <property type="molecule type" value="Genomic_DNA"/>
</dbReference>
<comment type="caution">
    <text evidence="2">The sequence shown here is derived from an EMBL/GenBank/DDBJ whole genome shotgun (WGS) entry which is preliminary data.</text>
</comment>
<name>A0A9W9VY37_9EURO</name>
<organism evidence="2 3">
    <name type="scientific">Penicillium cosmopolitanum</name>
    <dbReference type="NCBI Taxonomy" id="1131564"/>
    <lineage>
        <taxon>Eukaryota</taxon>
        <taxon>Fungi</taxon>
        <taxon>Dikarya</taxon>
        <taxon>Ascomycota</taxon>
        <taxon>Pezizomycotina</taxon>
        <taxon>Eurotiomycetes</taxon>
        <taxon>Eurotiomycetidae</taxon>
        <taxon>Eurotiales</taxon>
        <taxon>Aspergillaceae</taxon>
        <taxon>Penicillium</taxon>
    </lineage>
</organism>
<dbReference type="OrthoDB" id="5429716at2759"/>
<proteinExistence type="predicted"/>
<dbReference type="GeneID" id="81370397"/>
<keyword evidence="1" id="KW-0812">Transmembrane</keyword>
<keyword evidence="1" id="KW-1133">Transmembrane helix</keyword>
<evidence type="ECO:0000256" key="1">
    <source>
        <dbReference type="SAM" id="Phobius"/>
    </source>
</evidence>
<sequence length="312" mass="33778">MTTSLYLYNAGWQFFNYGSLTTTFTQPPSCSANQRTEIGWMDRDVPYHAYTVQCTKEDFPECVPTATVTVTTSTKKYGGGVGAYYSPGLYCPSGWKTVGMAARDEKKDLTMSGAVTVETGYGYPWGWEDYAPTLLADLLEPSQTLALCCPSHMTADIAGNCFSIVPSYTPTIGCRAWDQTSYEYETTTMPYTLGLEITTGAVRFPTETDITRTTDWQTYDDLAFEDMFTPISVVPQVTLIHHQSDLDRQATAMSAQTTTGTDASGPIASFITPTSNAAGNPSLRKSSREGLGAVLGLSGAMLALGAAFVFSL</sequence>
<protein>
    <submittedName>
        <fullName evidence="2">Uncharacterized protein</fullName>
    </submittedName>
</protein>
<dbReference type="Proteomes" id="UP001147747">
    <property type="component" value="Unassembled WGS sequence"/>
</dbReference>
<accession>A0A9W9VY37</accession>
<dbReference type="AlphaFoldDB" id="A0A9W9VY37"/>
<keyword evidence="3" id="KW-1185">Reference proteome</keyword>